<evidence type="ECO:0000313" key="2">
    <source>
        <dbReference type="Proteomes" id="UP000228920"/>
    </source>
</evidence>
<feature type="non-terminal residue" evidence="1">
    <location>
        <position position="1"/>
    </location>
</feature>
<protein>
    <submittedName>
        <fullName evidence="1">Uncharacterized protein</fullName>
    </submittedName>
</protein>
<sequence>KYKDLTTDTMTVNQTLSVLGASTLSDVTVTGTLNIGLLAIENSALNVSGGVLNLQDAYGSGNIEAFGGKIVMTTDGNIVSLGNISTQSVTITSDAVGSGVIVAGETSITIQQNLVNKDTKIFVTATTDTENQPLFVTHDVDGEFVVHLGIPLTKNVQFDYWVVPTVTTP</sequence>
<evidence type="ECO:0000313" key="1">
    <source>
        <dbReference type="EMBL" id="PIZ48204.1"/>
    </source>
</evidence>
<gene>
    <name evidence="1" type="ORF">COY32_00275</name>
</gene>
<name>A0A2M7TLZ6_UNCKA</name>
<dbReference type="EMBL" id="PFNL01000006">
    <property type="protein sequence ID" value="PIZ48204.1"/>
    <property type="molecule type" value="Genomic_DNA"/>
</dbReference>
<reference evidence="2" key="1">
    <citation type="submission" date="2017-09" db="EMBL/GenBank/DDBJ databases">
        <title>Depth-based differentiation of microbial function through sediment-hosted aquifers and enrichment of novel symbionts in the deep terrestrial subsurface.</title>
        <authorList>
            <person name="Probst A.J."/>
            <person name="Ladd B."/>
            <person name="Jarett J.K."/>
            <person name="Geller-Mcgrath D.E."/>
            <person name="Sieber C.M.K."/>
            <person name="Emerson J.B."/>
            <person name="Anantharaman K."/>
            <person name="Thomas B.C."/>
            <person name="Malmstrom R."/>
            <person name="Stieglmeier M."/>
            <person name="Klingl A."/>
            <person name="Woyke T."/>
            <person name="Ryan C.M."/>
            <person name="Banfield J.F."/>
        </authorList>
    </citation>
    <scope>NUCLEOTIDE SEQUENCE [LARGE SCALE GENOMIC DNA]</scope>
</reference>
<accession>A0A2M7TLZ6</accession>
<dbReference type="Proteomes" id="UP000228920">
    <property type="component" value="Unassembled WGS sequence"/>
</dbReference>
<dbReference type="AlphaFoldDB" id="A0A2M7TLZ6"/>
<comment type="caution">
    <text evidence="1">The sequence shown here is derived from an EMBL/GenBank/DDBJ whole genome shotgun (WGS) entry which is preliminary data.</text>
</comment>
<proteinExistence type="predicted"/>
<organism evidence="1 2">
    <name type="scientific">candidate division WWE3 bacterium CG_4_10_14_0_2_um_filter_41_14</name>
    <dbReference type="NCBI Taxonomy" id="1975072"/>
    <lineage>
        <taxon>Bacteria</taxon>
        <taxon>Katanobacteria</taxon>
    </lineage>
</organism>